<dbReference type="AlphaFoldDB" id="A0AAW2BFH7"/>
<keyword evidence="2" id="KW-1185">Reference proteome</keyword>
<evidence type="ECO:0000313" key="2">
    <source>
        <dbReference type="Proteomes" id="UP001459277"/>
    </source>
</evidence>
<name>A0AAW2BFH7_9ROSI</name>
<dbReference type="PANTHER" id="PTHR33116:SF86">
    <property type="entry name" value="REVERSE TRANSCRIPTASE DOMAIN-CONTAINING PROTEIN"/>
    <property type="match status" value="1"/>
</dbReference>
<sequence>MGRTFVEYFTQLFKSSQVKVSTKLIEAIQVKVKDRMNTLLMQDFHAHDVEKALKQMHPLKALGPDASPKFHETHIVLIPKAKNSKRVTDYRPISLCNMAYKLASKVVANRLNELMNHINRKKKGRNGEMSLKLDMSKAYDWVVWGCLQQIMGEWENSANAPSLWESSDQQLNRSKTSLFFSPNTDHDTKEAIKAMFRAQVIKPHESYLGLPSLVGKSKQNMFAQLKERVVNKFTGWKEKLLSNSRKKVLIKAVAQAVPFYTTSCFKLPTTLCEELTRMVRHFWWGQVKDEKKLAWQSWEKMCLPKERGSMGFRDLRLFNLALLAKQGWQLQMNSSSLFYRVYKANTSQDVILWKPVWGVSHHMHGGASW</sequence>
<evidence type="ECO:0008006" key="3">
    <source>
        <dbReference type="Google" id="ProtNLM"/>
    </source>
</evidence>
<dbReference type="PANTHER" id="PTHR33116">
    <property type="entry name" value="REVERSE TRANSCRIPTASE ZINC-BINDING DOMAIN-CONTAINING PROTEIN-RELATED-RELATED"/>
    <property type="match status" value="1"/>
</dbReference>
<protein>
    <recommendedName>
        <fullName evidence="3">Reverse transcriptase</fullName>
    </recommendedName>
</protein>
<reference evidence="1 2" key="1">
    <citation type="submission" date="2024-01" db="EMBL/GenBank/DDBJ databases">
        <title>A telomere-to-telomere, gap-free genome of sweet tea (Lithocarpus litseifolius).</title>
        <authorList>
            <person name="Zhou J."/>
        </authorList>
    </citation>
    <scope>NUCLEOTIDE SEQUENCE [LARGE SCALE GENOMIC DNA]</scope>
    <source>
        <strain evidence="1">Zhou-2022a</strain>
        <tissue evidence="1">Leaf</tissue>
    </source>
</reference>
<evidence type="ECO:0000313" key="1">
    <source>
        <dbReference type="EMBL" id="KAK9984193.1"/>
    </source>
</evidence>
<dbReference type="InterPro" id="IPR043502">
    <property type="entry name" value="DNA/RNA_pol_sf"/>
</dbReference>
<dbReference type="SUPFAM" id="SSF56672">
    <property type="entry name" value="DNA/RNA polymerases"/>
    <property type="match status" value="1"/>
</dbReference>
<organism evidence="1 2">
    <name type="scientific">Lithocarpus litseifolius</name>
    <dbReference type="NCBI Taxonomy" id="425828"/>
    <lineage>
        <taxon>Eukaryota</taxon>
        <taxon>Viridiplantae</taxon>
        <taxon>Streptophyta</taxon>
        <taxon>Embryophyta</taxon>
        <taxon>Tracheophyta</taxon>
        <taxon>Spermatophyta</taxon>
        <taxon>Magnoliopsida</taxon>
        <taxon>eudicotyledons</taxon>
        <taxon>Gunneridae</taxon>
        <taxon>Pentapetalae</taxon>
        <taxon>rosids</taxon>
        <taxon>fabids</taxon>
        <taxon>Fagales</taxon>
        <taxon>Fagaceae</taxon>
        <taxon>Lithocarpus</taxon>
    </lineage>
</organism>
<comment type="caution">
    <text evidence="1">The sequence shown here is derived from an EMBL/GenBank/DDBJ whole genome shotgun (WGS) entry which is preliminary data.</text>
</comment>
<dbReference type="Proteomes" id="UP001459277">
    <property type="component" value="Unassembled WGS sequence"/>
</dbReference>
<accession>A0AAW2BFH7</accession>
<dbReference type="EMBL" id="JAZDWU010000012">
    <property type="protein sequence ID" value="KAK9984193.1"/>
    <property type="molecule type" value="Genomic_DNA"/>
</dbReference>
<gene>
    <name evidence="1" type="ORF">SO802_033718</name>
</gene>
<proteinExistence type="predicted"/>